<proteinExistence type="predicted"/>
<gene>
    <name evidence="1" type="ORF">S01H4_10831</name>
</gene>
<accession>X1A655</accession>
<reference evidence="1" key="1">
    <citation type="journal article" date="2014" name="Front. Microbiol.">
        <title>High frequency of phylogenetically diverse reductive dehalogenase-homologous genes in deep subseafloor sedimentary metagenomes.</title>
        <authorList>
            <person name="Kawai M."/>
            <person name="Futagami T."/>
            <person name="Toyoda A."/>
            <person name="Takaki Y."/>
            <person name="Nishi S."/>
            <person name="Hori S."/>
            <person name="Arai W."/>
            <person name="Tsubouchi T."/>
            <person name="Morono Y."/>
            <person name="Uchiyama I."/>
            <person name="Ito T."/>
            <person name="Fujiyama A."/>
            <person name="Inagaki F."/>
            <person name="Takami H."/>
        </authorList>
    </citation>
    <scope>NUCLEOTIDE SEQUENCE</scope>
    <source>
        <strain evidence="1">Expedition CK06-06</strain>
    </source>
</reference>
<comment type="caution">
    <text evidence="1">The sequence shown here is derived from an EMBL/GenBank/DDBJ whole genome shotgun (WGS) entry which is preliminary data.</text>
</comment>
<dbReference type="EMBL" id="BART01004233">
    <property type="protein sequence ID" value="GAG68273.1"/>
    <property type="molecule type" value="Genomic_DNA"/>
</dbReference>
<protein>
    <submittedName>
        <fullName evidence="1">Uncharacterized protein</fullName>
    </submittedName>
</protein>
<evidence type="ECO:0000313" key="1">
    <source>
        <dbReference type="EMBL" id="GAG68273.1"/>
    </source>
</evidence>
<sequence>LRAGYDLDWSVQLSHGVKIGLGSRDYELIEL</sequence>
<dbReference type="AlphaFoldDB" id="X1A655"/>
<organism evidence="1">
    <name type="scientific">marine sediment metagenome</name>
    <dbReference type="NCBI Taxonomy" id="412755"/>
    <lineage>
        <taxon>unclassified sequences</taxon>
        <taxon>metagenomes</taxon>
        <taxon>ecological metagenomes</taxon>
    </lineage>
</organism>
<name>X1A655_9ZZZZ</name>
<feature type="non-terminal residue" evidence="1">
    <location>
        <position position="1"/>
    </location>
</feature>